<organism evidence="2 3">
    <name type="scientific">Aureitalea marina</name>
    <dbReference type="NCBI Taxonomy" id="930804"/>
    <lineage>
        <taxon>Bacteria</taxon>
        <taxon>Pseudomonadati</taxon>
        <taxon>Bacteroidota</taxon>
        <taxon>Flavobacteriia</taxon>
        <taxon>Flavobacteriales</taxon>
        <taxon>Flavobacteriaceae</taxon>
        <taxon>Aureitalea</taxon>
    </lineage>
</organism>
<reference evidence="2 3" key="1">
    <citation type="submission" date="2016-11" db="EMBL/GenBank/DDBJ databases">
        <title>Trade-off between light-utilization and light-protection in marine flavobacteria.</title>
        <authorList>
            <person name="Kumagai Y."/>
        </authorList>
    </citation>
    <scope>NUCLEOTIDE SEQUENCE [LARGE SCALE GENOMIC DNA]</scope>
    <source>
        <strain evidence="2 3">NBRC 107741</strain>
    </source>
</reference>
<evidence type="ECO:0000313" key="2">
    <source>
        <dbReference type="EMBL" id="PQB05759.1"/>
    </source>
</evidence>
<dbReference type="Proteomes" id="UP000239800">
    <property type="component" value="Unassembled WGS sequence"/>
</dbReference>
<dbReference type="InterPro" id="IPR011990">
    <property type="entry name" value="TPR-like_helical_dom_sf"/>
</dbReference>
<dbReference type="SUPFAM" id="SSF48452">
    <property type="entry name" value="TPR-like"/>
    <property type="match status" value="1"/>
</dbReference>
<accession>A0A2S7KT01</accession>
<gene>
    <name evidence="2" type="ORF">BST85_13300</name>
</gene>
<name>A0A2S7KT01_9FLAO</name>
<keyword evidence="3" id="KW-1185">Reference proteome</keyword>
<evidence type="ECO:0000313" key="3">
    <source>
        <dbReference type="Proteomes" id="UP000239800"/>
    </source>
</evidence>
<evidence type="ECO:0000256" key="1">
    <source>
        <dbReference type="PROSITE-ProRule" id="PRU00339"/>
    </source>
</evidence>
<protein>
    <submittedName>
        <fullName evidence="2">Uncharacterized protein</fullName>
    </submittedName>
</protein>
<dbReference type="EMBL" id="MQUB01000001">
    <property type="protein sequence ID" value="PQB05759.1"/>
    <property type="molecule type" value="Genomic_DNA"/>
</dbReference>
<dbReference type="OrthoDB" id="712930at2"/>
<proteinExistence type="predicted"/>
<dbReference type="PROSITE" id="PS50005">
    <property type="entry name" value="TPR"/>
    <property type="match status" value="1"/>
</dbReference>
<comment type="caution">
    <text evidence="2">The sequence shown here is derived from an EMBL/GenBank/DDBJ whole genome shotgun (WGS) entry which is preliminary data.</text>
</comment>
<dbReference type="InterPro" id="IPR019734">
    <property type="entry name" value="TPR_rpt"/>
</dbReference>
<dbReference type="RefSeq" id="WP_104813709.1">
    <property type="nucleotide sequence ID" value="NZ_MQUB01000001.1"/>
</dbReference>
<dbReference type="AlphaFoldDB" id="A0A2S7KT01"/>
<sequence length="217" mass="26201">MIKKLIIFFLVVTSQIYSQNLEEKFRDEVCKCLGKKFSKNVEDFQCFKPLVEKYAEEIDEFVTEDDRGIFHYPSDFFEYFLYEYQQYYLENCGSYFESLKFAYDEGIRISLQQVESTSFEKLNRYIEEYEFNSKFILERGILYLREDNYNSALADFDRLVREDSTDYRAMVLKAVSLEKMGEYNRSSQVYTDILNRSKDIRYKLFAELMIFMGKENK</sequence>
<feature type="repeat" description="TPR" evidence="1">
    <location>
        <begin position="133"/>
        <end position="166"/>
    </location>
</feature>
<keyword evidence="1" id="KW-0802">TPR repeat</keyword>
<dbReference type="Gene3D" id="1.25.40.10">
    <property type="entry name" value="Tetratricopeptide repeat domain"/>
    <property type="match status" value="1"/>
</dbReference>